<evidence type="ECO:0000313" key="6">
    <source>
        <dbReference type="EMBL" id="KAJ7220274.1"/>
    </source>
</evidence>
<evidence type="ECO:0000256" key="2">
    <source>
        <dbReference type="ARBA" id="ARBA00023163"/>
    </source>
</evidence>
<organism evidence="6 7">
    <name type="scientific">Mycena pura</name>
    <dbReference type="NCBI Taxonomy" id="153505"/>
    <lineage>
        <taxon>Eukaryota</taxon>
        <taxon>Fungi</taxon>
        <taxon>Dikarya</taxon>
        <taxon>Basidiomycota</taxon>
        <taxon>Agaricomycotina</taxon>
        <taxon>Agaricomycetes</taxon>
        <taxon>Agaricomycetidae</taxon>
        <taxon>Agaricales</taxon>
        <taxon>Marasmiineae</taxon>
        <taxon>Mycenaceae</taxon>
        <taxon>Mycena</taxon>
    </lineage>
</organism>
<dbReference type="SUPFAM" id="SSF47095">
    <property type="entry name" value="HMG-box"/>
    <property type="match status" value="1"/>
</dbReference>
<feature type="region of interest" description="Disordered" evidence="4">
    <location>
        <begin position="191"/>
        <end position="214"/>
    </location>
</feature>
<dbReference type="InterPro" id="IPR050140">
    <property type="entry name" value="SRY-related_HMG-box_TF-like"/>
</dbReference>
<dbReference type="PANTHER" id="PTHR10270">
    <property type="entry name" value="SOX TRANSCRIPTION FACTOR"/>
    <property type="match status" value="1"/>
</dbReference>
<evidence type="ECO:0000313" key="7">
    <source>
        <dbReference type="Proteomes" id="UP001219525"/>
    </source>
</evidence>
<dbReference type="PROSITE" id="PS50118">
    <property type="entry name" value="HMG_BOX_2"/>
    <property type="match status" value="1"/>
</dbReference>
<reference evidence="6" key="1">
    <citation type="submission" date="2023-03" db="EMBL/GenBank/DDBJ databases">
        <title>Massive genome expansion in bonnet fungi (Mycena s.s.) driven by repeated elements and novel gene families across ecological guilds.</title>
        <authorList>
            <consortium name="Lawrence Berkeley National Laboratory"/>
            <person name="Harder C.B."/>
            <person name="Miyauchi S."/>
            <person name="Viragh M."/>
            <person name="Kuo A."/>
            <person name="Thoen E."/>
            <person name="Andreopoulos B."/>
            <person name="Lu D."/>
            <person name="Skrede I."/>
            <person name="Drula E."/>
            <person name="Henrissat B."/>
            <person name="Morin E."/>
            <person name="Kohler A."/>
            <person name="Barry K."/>
            <person name="LaButti K."/>
            <person name="Morin E."/>
            <person name="Salamov A."/>
            <person name="Lipzen A."/>
            <person name="Mereny Z."/>
            <person name="Hegedus B."/>
            <person name="Baldrian P."/>
            <person name="Stursova M."/>
            <person name="Weitz H."/>
            <person name="Taylor A."/>
            <person name="Grigoriev I.V."/>
            <person name="Nagy L.G."/>
            <person name="Martin F."/>
            <person name="Kauserud H."/>
        </authorList>
    </citation>
    <scope>NUCLEOTIDE SEQUENCE</scope>
    <source>
        <strain evidence="6">9144</strain>
    </source>
</reference>
<dbReference type="GO" id="GO:0000122">
    <property type="term" value="P:negative regulation of transcription by RNA polymerase II"/>
    <property type="evidence" value="ECO:0007669"/>
    <property type="project" value="TreeGrafter"/>
</dbReference>
<dbReference type="SMART" id="SM00398">
    <property type="entry name" value="HMG"/>
    <property type="match status" value="1"/>
</dbReference>
<accession>A0AAD6VRZ7</accession>
<dbReference type="Proteomes" id="UP001219525">
    <property type="component" value="Unassembled WGS sequence"/>
</dbReference>
<evidence type="ECO:0000256" key="4">
    <source>
        <dbReference type="SAM" id="MobiDB-lite"/>
    </source>
</evidence>
<dbReference type="GO" id="GO:0001228">
    <property type="term" value="F:DNA-binding transcription activator activity, RNA polymerase II-specific"/>
    <property type="evidence" value="ECO:0007669"/>
    <property type="project" value="TreeGrafter"/>
</dbReference>
<dbReference type="InterPro" id="IPR009071">
    <property type="entry name" value="HMG_box_dom"/>
</dbReference>
<gene>
    <name evidence="6" type="ORF">GGX14DRAFT_355339</name>
</gene>
<name>A0AAD6VRZ7_9AGAR</name>
<keyword evidence="7" id="KW-1185">Reference proteome</keyword>
<protein>
    <recommendedName>
        <fullName evidence="5">HMG box domain-containing protein</fullName>
    </recommendedName>
</protein>
<proteinExistence type="predicted"/>
<dbReference type="EMBL" id="JARJCW010000010">
    <property type="protein sequence ID" value="KAJ7220274.1"/>
    <property type="molecule type" value="Genomic_DNA"/>
</dbReference>
<dbReference type="Pfam" id="PF00505">
    <property type="entry name" value="HMG_box"/>
    <property type="match status" value="1"/>
</dbReference>
<dbReference type="CDD" id="cd01389">
    <property type="entry name" value="HMG-box_ROX1-like"/>
    <property type="match status" value="1"/>
</dbReference>
<keyword evidence="3" id="KW-0539">Nucleus</keyword>
<feature type="DNA-binding region" description="HMG box" evidence="3">
    <location>
        <begin position="61"/>
        <end position="129"/>
    </location>
</feature>
<dbReference type="Gene3D" id="1.10.30.10">
    <property type="entry name" value="High mobility group box domain"/>
    <property type="match status" value="1"/>
</dbReference>
<sequence>MNALRLVHAARQDVIPHITRNDHPLSTSSTPTISAAVASVPFQPTPASFEERSRKGDDDYVKRPPNAFILYRSWKSKVLTGDGKKYRQVDLNKTIAAQWKALSPEERACWVDLAKTKACEHKMRYPNYRYRPRRVAKNNDSAPAWPPYQAIFSPASGHSHMPTPASFNVSALPSVYPTSFFGTPATVDTAHTASGDHHLGHPHESGSADVSSSSTASADAVLSMGGADFDIECRSEPSLPEIPALDVEMNFGMDEQAMDRDWQALVASWTWAEA</sequence>
<dbReference type="AlphaFoldDB" id="A0AAD6VRZ7"/>
<evidence type="ECO:0000259" key="5">
    <source>
        <dbReference type="PROSITE" id="PS50118"/>
    </source>
</evidence>
<dbReference type="GO" id="GO:0005634">
    <property type="term" value="C:nucleus"/>
    <property type="evidence" value="ECO:0007669"/>
    <property type="project" value="UniProtKB-UniRule"/>
</dbReference>
<keyword evidence="2" id="KW-0804">Transcription</keyword>
<dbReference type="InterPro" id="IPR036910">
    <property type="entry name" value="HMG_box_dom_sf"/>
</dbReference>
<keyword evidence="1 3" id="KW-0238">DNA-binding</keyword>
<evidence type="ECO:0000256" key="3">
    <source>
        <dbReference type="PROSITE-ProRule" id="PRU00267"/>
    </source>
</evidence>
<evidence type="ECO:0000256" key="1">
    <source>
        <dbReference type="ARBA" id="ARBA00023125"/>
    </source>
</evidence>
<dbReference type="GO" id="GO:0030154">
    <property type="term" value="P:cell differentiation"/>
    <property type="evidence" value="ECO:0007669"/>
    <property type="project" value="TreeGrafter"/>
</dbReference>
<dbReference type="GO" id="GO:0000978">
    <property type="term" value="F:RNA polymerase II cis-regulatory region sequence-specific DNA binding"/>
    <property type="evidence" value="ECO:0007669"/>
    <property type="project" value="TreeGrafter"/>
</dbReference>
<feature type="domain" description="HMG box" evidence="5">
    <location>
        <begin position="61"/>
        <end position="129"/>
    </location>
</feature>
<feature type="compositionally biased region" description="Basic and acidic residues" evidence="4">
    <location>
        <begin position="194"/>
        <end position="206"/>
    </location>
</feature>
<dbReference type="PANTHER" id="PTHR10270:SF161">
    <property type="entry name" value="SEX-DETERMINING REGION Y PROTEIN"/>
    <property type="match status" value="1"/>
</dbReference>
<comment type="caution">
    <text evidence="6">The sequence shown here is derived from an EMBL/GenBank/DDBJ whole genome shotgun (WGS) entry which is preliminary data.</text>
</comment>